<keyword evidence="5" id="KW-0175">Coiled coil</keyword>
<evidence type="ECO:0000256" key="4">
    <source>
        <dbReference type="ARBA" id="ARBA00022552"/>
    </source>
</evidence>
<dbReference type="GO" id="GO:0000462">
    <property type="term" value="P:maturation of SSU-rRNA from tricistronic rRNA transcript (SSU-rRNA, 5.8S rRNA, LSU-rRNA)"/>
    <property type="evidence" value="ECO:0007669"/>
    <property type="project" value="TreeGrafter"/>
</dbReference>
<evidence type="ECO:0000256" key="6">
    <source>
        <dbReference type="ARBA" id="ARBA00023242"/>
    </source>
</evidence>
<proteinExistence type="inferred from homology"/>
<evidence type="ECO:0000313" key="11">
    <source>
        <dbReference type="EMBL" id="RKP01668.1"/>
    </source>
</evidence>
<keyword evidence="12" id="KW-1185">Reference proteome</keyword>
<protein>
    <recommendedName>
        <fullName evidence="9">rRNA biogenesis protein RRP36</fullName>
    </recommendedName>
</protein>
<organism evidence="11 12">
    <name type="scientific">Caulochytrium protostelioides</name>
    <dbReference type="NCBI Taxonomy" id="1555241"/>
    <lineage>
        <taxon>Eukaryota</taxon>
        <taxon>Fungi</taxon>
        <taxon>Fungi incertae sedis</taxon>
        <taxon>Chytridiomycota</taxon>
        <taxon>Chytridiomycota incertae sedis</taxon>
        <taxon>Chytridiomycetes</taxon>
        <taxon>Caulochytriales</taxon>
        <taxon>Caulochytriaceae</taxon>
        <taxon>Caulochytrium</taxon>
    </lineage>
</organism>
<evidence type="ECO:0000256" key="9">
    <source>
        <dbReference type="RuleBase" id="RU368027"/>
    </source>
</evidence>
<feature type="compositionally biased region" description="Acidic residues" evidence="10">
    <location>
        <begin position="98"/>
        <end position="112"/>
    </location>
</feature>
<dbReference type="PANTHER" id="PTHR21738:SF0">
    <property type="entry name" value="RIBOSOMAL RNA PROCESSING PROTEIN 36 HOMOLOG"/>
    <property type="match status" value="1"/>
</dbReference>
<dbReference type="EMBL" id="ML014164">
    <property type="protein sequence ID" value="RKP01668.1"/>
    <property type="molecule type" value="Genomic_DNA"/>
</dbReference>
<keyword evidence="6 9" id="KW-0539">Nucleus</keyword>
<accession>A0A4P9X8R9</accession>
<evidence type="ECO:0000256" key="10">
    <source>
        <dbReference type="SAM" id="MobiDB-lite"/>
    </source>
</evidence>
<dbReference type="GO" id="GO:0005730">
    <property type="term" value="C:nucleolus"/>
    <property type="evidence" value="ECO:0007669"/>
    <property type="project" value="UniProtKB-SubCell"/>
</dbReference>
<dbReference type="Proteomes" id="UP000274922">
    <property type="component" value="Unassembled WGS sequence"/>
</dbReference>
<comment type="similarity">
    <text evidence="2 9">Belongs to the RRP36 family.</text>
</comment>
<dbReference type="OrthoDB" id="448446at2759"/>
<comment type="function">
    <text evidence="8 9">Component of the 90S pre-ribosome involved in the maturation of rRNAs. Required for early cleavages of the pre-RNAs in the 40S ribosomal subunit maturation pathway.</text>
</comment>
<evidence type="ECO:0000256" key="5">
    <source>
        <dbReference type="ARBA" id="ARBA00023054"/>
    </source>
</evidence>
<evidence type="ECO:0000313" key="12">
    <source>
        <dbReference type="Proteomes" id="UP000274922"/>
    </source>
</evidence>
<dbReference type="PANTHER" id="PTHR21738">
    <property type="entry name" value="RIBOSOMAL RNA PROCESSING PROTEIN 36 HOMOLOG"/>
    <property type="match status" value="1"/>
</dbReference>
<evidence type="ECO:0000256" key="7">
    <source>
        <dbReference type="ARBA" id="ARBA00023274"/>
    </source>
</evidence>
<dbReference type="Pfam" id="PF06102">
    <property type="entry name" value="RRP36"/>
    <property type="match status" value="1"/>
</dbReference>
<evidence type="ECO:0000256" key="1">
    <source>
        <dbReference type="ARBA" id="ARBA00004604"/>
    </source>
</evidence>
<feature type="region of interest" description="Disordered" evidence="10">
    <location>
        <begin position="66"/>
        <end position="121"/>
    </location>
</feature>
<sequence>MADYATMDEAERRKALKATRAQLAENLQVASFAELAEIKSSMGAREFHKVYRPVVDAATGAIHLHRQGAPASASSPPTVASTVGRRTSNQDVGSASSEAEDDGDEDDSDASDAESAAPEKVWQVIEKRSHKIKPQEVTSKRRVDADLVPKGVAGQGRAKKRMDPRFDPLCGELRPAQAQQNYKFLAEYQDEEIGMIKKQLKREKKPERREELEQTLARLVGLRASRRREELRREVLRAHRKEDLERVRAGAMPFYLRNKELRKRIVEQDKEGLTEGQKRRYDAKREKRRSIKEMKRAPVPRTGP</sequence>
<name>A0A4P9X8R9_9FUNG</name>
<keyword evidence="7 9" id="KW-0687">Ribonucleoprotein</keyword>
<comment type="subcellular location">
    <subcellularLocation>
        <location evidence="1 9">Nucleus</location>
        <location evidence="1 9">Nucleolus</location>
    </subcellularLocation>
</comment>
<evidence type="ECO:0000256" key="2">
    <source>
        <dbReference type="ARBA" id="ARBA00009418"/>
    </source>
</evidence>
<dbReference type="AlphaFoldDB" id="A0A4P9X8R9"/>
<feature type="compositionally biased region" description="Basic and acidic residues" evidence="10">
    <location>
        <begin position="268"/>
        <end position="296"/>
    </location>
</feature>
<keyword evidence="4 9" id="KW-0698">rRNA processing</keyword>
<dbReference type="InterPro" id="IPR009292">
    <property type="entry name" value="RRP36"/>
</dbReference>
<evidence type="ECO:0000256" key="8">
    <source>
        <dbReference type="ARBA" id="ARBA00025053"/>
    </source>
</evidence>
<reference evidence="12" key="1">
    <citation type="journal article" date="2018" name="Nat. Microbiol.">
        <title>Leveraging single-cell genomics to expand the fungal tree of life.</title>
        <authorList>
            <person name="Ahrendt S.R."/>
            <person name="Quandt C.A."/>
            <person name="Ciobanu D."/>
            <person name="Clum A."/>
            <person name="Salamov A."/>
            <person name="Andreopoulos B."/>
            <person name="Cheng J.F."/>
            <person name="Woyke T."/>
            <person name="Pelin A."/>
            <person name="Henrissat B."/>
            <person name="Reynolds N.K."/>
            <person name="Benny G.L."/>
            <person name="Smith M.E."/>
            <person name="James T.Y."/>
            <person name="Grigoriev I.V."/>
        </authorList>
    </citation>
    <scope>NUCLEOTIDE SEQUENCE [LARGE SCALE GENOMIC DNA]</scope>
    <source>
        <strain evidence="12">ATCC 52028</strain>
    </source>
</reference>
<feature type="compositionally biased region" description="Low complexity" evidence="10">
    <location>
        <begin position="69"/>
        <end position="83"/>
    </location>
</feature>
<dbReference type="STRING" id="1555241.A0A4P9X8R9"/>
<keyword evidence="3 9" id="KW-0690">Ribosome biogenesis</keyword>
<dbReference type="GO" id="GO:0030686">
    <property type="term" value="C:90S preribosome"/>
    <property type="evidence" value="ECO:0007669"/>
    <property type="project" value="TreeGrafter"/>
</dbReference>
<gene>
    <name evidence="11" type="ORF">CXG81DRAFT_18550</name>
</gene>
<evidence type="ECO:0000256" key="3">
    <source>
        <dbReference type="ARBA" id="ARBA00022517"/>
    </source>
</evidence>
<feature type="region of interest" description="Disordered" evidence="10">
    <location>
        <begin position="268"/>
        <end position="304"/>
    </location>
</feature>
<comment type="subunit">
    <text evidence="9">Associates with 90S and pre-40S pre-ribosomal particles.</text>
</comment>